<evidence type="ECO:0000313" key="13">
    <source>
        <dbReference type="Proteomes" id="UP000239560"/>
    </source>
</evidence>
<feature type="compositionally biased region" description="Low complexity" evidence="9">
    <location>
        <begin position="621"/>
        <end position="646"/>
    </location>
</feature>
<dbReference type="SUPFAM" id="SSF54928">
    <property type="entry name" value="RNA-binding domain, RBD"/>
    <property type="match status" value="1"/>
</dbReference>
<evidence type="ECO:0000256" key="5">
    <source>
        <dbReference type="ARBA" id="ARBA00022840"/>
    </source>
</evidence>
<evidence type="ECO:0000256" key="7">
    <source>
        <dbReference type="ARBA" id="ARBA00023242"/>
    </source>
</evidence>
<proteinExistence type="predicted"/>
<keyword evidence="4" id="KW-0347">Helicase</keyword>
<feature type="compositionally biased region" description="Low complexity" evidence="9">
    <location>
        <begin position="105"/>
        <end position="143"/>
    </location>
</feature>
<feature type="compositionally biased region" description="Basic and acidic residues" evidence="9">
    <location>
        <begin position="374"/>
        <end position="383"/>
    </location>
</feature>
<evidence type="ECO:0000259" key="11">
    <source>
        <dbReference type="PROSITE" id="PS51061"/>
    </source>
</evidence>
<dbReference type="GO" id="GO:0005634">
    <property type="term" value="C:nucleus"/>
    <property type="evidence" value="ECO:0007669"/>
    <property type="project" value="UniProtKB-SubCell"/>
</dbReference>
<feature type="region of interest" description="Disordered" evidence="9">
    <location>
        <begin position="561"/>
        <end position="654"/>
    </location>
</feature>
<feature type="compositionally biased region" description="Gly residues" evidence="9">
    <location>
        <begin position="362"/>
        <end position="373"/>
    </location>
</feature>
<feature type="compositionally biased region" description="Polar residues" evidence="9">
    <location>
        <begin position="159"/>
        <end position="168"/>
    </location>
</feature>
<feature type="region of interest" description="Disordered" evidence="9">
    <location>
        <begin position="338"/>
        <end position="468"/>
    </location>
</feature>
<evidence type="ECO:0000256" key="6">
    <source>
        <dbReference type="ARBA" id="ARBA00022884"/>
    </source>
</evidence>
<dbReference type="SMART" id="SM00393">
    <property type="entry name" value="R3H"/>
    <property type="match status" value="1"/>
</dbReference>
<dbReference type="PANTHER" id="PTHR36721">
    <property type="entry name" value="PROLINE-RICH FAMILY PROTEIN"/>
    <property type="match status" value="1"/>
</dbReference>
<dbReference type="InterPro" id="IPR036867">
    <property type="entry name" value="R3H_dom_sf"/>
</dbReference>
<keyword evidence="5" id="KW-0067">ATP-binding</keyword>
<dbReference type="GO" id="GO:0016787">
    <property type="term" value="F:hydrolase activity"/>
    <property type="evidence" value="ECO:0007669"/>
    <property type="project" value="UniProtKB-KW"/>
</dbReference>
<feature type="compositionally biased region" description="Pro residues" evidence="9">
    <location>
        <begin position="88"/>
        <end position="104"/>
    </location>
</feature>
<dbReference type="PROSITE" id="PS51061">
    <property type="entry name" value="R3H"/>
    <property type="match status" value="1"/>
</dbReference>
<dbReference type="Proteomes" id="UP000239560">
    <property type="component" value="Unassembled WGS sequence"/>
</dbReference>
<evidence type="ECO:0000256" key="3">
    <source>
        <dbReference type="ARBA" id="ARBA00022801"/>
    </source>
</evidence>
<feature type="compositionally biased region" description="Low complexity" evidence="9">
    <location>
        <begin position="422"/>
        <end position="434"/>
    </location>
</feature>
<dbReference type="GO" id="GO:0003677">
    <property type="term" value="F:DNA binding"/>
    <property type="evidence" value="ECO:0007669"/>
    <property type="project" value="UniProtKB-ARBA"/>
</dbReference>
<feature type="compositionally biased region" description="Gly residues" evidence="9">
    <location>
        <begin position="33"/>
        <end position="64"/>
    </location>
</feature>
<evidence type="ECO:0000259" key="10">
    <source>
        <dbReference type="PROSITE" id="PS50102"/>
    </source>
</evidence>
<evidence type="ECO:0000256" key="8">
    <source>
        <dbReference type="PROSITE-ProRule" id="PRU00176"/>
    </source>
</evidence>
<evidence type="ECO:0008006" key="14">
    <source>
        <dbReference type="Google" id="ProtNLM"/>
    </source>
</evidence>
<evidence type="ECO:0000256" key="4">
    <source>
        <dbReference type="ARBA" id="ARBA00022806"/>
    </source>
</evidence>
<evidence type="ECO:0000256" key="1">
    <source>
        <dbReference type="ARBA" id="ARBA00004123"/>
    </source>
</evidence>
<gene>
    <name evidence="12" type="ORF">AAT19DRAFT_13681</name>
</gene>
<reference evidence="12 13" key="1">
    <citation type="journal article" date="2018" name="Elife">
        <title>Functional genomics of lipid metabolism in the oleaginous yeast Rhodosporidium toruloides.</title>
        <authorList>
            <person name="Coradetti S.T."/>
            <person name="Pinel D."/>
            <person name="Geiselman G."/>
            <person name="Ito M."/>
            <person name="Mondo S."/>
            <person name="Reilly M.C."/>
            <person name="Cheng Y.F."/>
            <person name="Bauer S."/>
            <person name="Grigoriev I."/>
            <person name="Gladden J.M."/>
            <person name="Simmons B.A."/>
            <person name="Brem R."/>
            <person name="Arkin A.P."/>
            <person name="Skerker J.M."/>
        </authorList>
    </citation>
    <scope>NUCLEOTIDE SEQUENCE [LARGE SCALE GENOMIC DNA]</scope>
    <source>
        <strain evidence="12 13">NBRC 0880</strain>
    </source>
</reference>
<feature type="compositionally biased region" description="Gly residues" evidence="9">
    <location>
        <begin position="340"/>
        <end position="349"/>
    </location>
</feature>
<dbReference type="GO" id="GO:0003723">
    <property type="term" value="F:RNA binding"/>
    <property type="evidence" value="ECO:0007669"/>
    <property type="project" value="UniProtKB-UniRule"/>
</dbReference>
<feature type="domain" description="RRM" evidence="10">
    <location>
        <begin position="225"/>
        <end position="306"/>
    </location>
</feature>
<dbReference type="PROSITE" id="PS50102">
    <property type="entry name" value="RRM"/>
    <property type="match status" value="1"/>
</dbReference>
<comment type="subcellular location">
    <subcellularLocation>
        <location evidence="1">Nucleus</location>
    </subcellularLocation>
</comment>
<dbReference type="PANTHER" id="PTHR36721:SF1">
    <property type="entry name" value="OS04G0446401 PROTEIN"/>
    <property type="match status" value="1"/>
</dbReference>
<feature type="domain" description="R3H" evidence="11">
    <location>
        <begin position="467"/>
        <end position="531"/>
    </location>
</feature>
<feature type="compositionally biased region" description="Gly residues" evidence="9">
    <location>
        <begin position="795"/>
        <end position="807"/>
    </location>
</feature>
<dbReference type="AlphaFoldDB" id="A0A2T0ACB9"/>
<feature type="compositionally biased region" description="Pro residues" evidence="9">
    <location>
        <begin position="403"/>
        <end position="421"/>
    </location>
</feature>
<keyword evidence="6 8" id="KW-0694">RNA-binding</keyword>
<keyword evidence="2" id="KW-0547">Nucleotide-binding</keyword>
<feature type="compositionally biased region" description="Low complexity" evidence="9">
    <location>
        <begin position="591"/>
        <end position="600"/>
    </location>
</feature>
<keyword evidence="3" id="KW-0378">Hydrolase</keyword>
<dbReference type="InterPro" id="IPR035979">
    <property type="entry name" value="RBD_domain_sf"/>
</dbReference>
<organism evidence="12 13">
    <name type="scientific">Rhodotorula toruloides</name>
    <name type="common">Yeast</name>
    <name type="synonym">Rhodosporidium toruloides</name>
    <dbReference type="NCBI Taxonomy" id="5286"/>
    <lineage>
        <taxon>Eukaryota</taxon>
        <taxon>Fungi</taxon>
        <taxon>Dikarya</taxon>
        <taxon>Basidiomycota</taxon>
        <taxon>Pucciniomycotina</taxon>
        <taxon>Microbotryomycetes</taxon>
        <taxon>Sporidiobolales</taxon>
        <taxon>Sporidiobolaceae</taxon>
        <taxon>Rhodotorula</taxon>
    </lineage>
</organism>
<dbReference type="EMBL" id="LCTV02000004">
    <property type="protein sequence ID" value="PRQ75624.1"/>
    <property type="molecule type" value="Genomic_DNA"/>
</dbReference>
<feature type="region of interest" description="Disordered" evidence="9">
    <location>
        <begin position="1"/>
        <end position="143"/>
    </location>
</feature>
<dbReference type="SUPFAM" id="SSF82708">
    <property type="entry name" value="R3H domain"/>
    <property type="match status" value="1"/>
</dbReference>
<dbReference type="InterPro" id="IPR000504">
    <property type="entry name" value="RRM_dom"/>
</dbReference>
<dbReference type="Gene3D" id="3.30.70.330">
    <property type="match status" value="1"/>
</dbReference>
<dbReference type="InterPro" id="IPR012677">
    <property type="entry name" value="Nucleotide-bd_a/b_plait_sf"/>
</dbReference>
<feature type="compositionally biased region" description="Low complexity" evidence="9">
    <location>
        <begin position="76"/>
        <end position="87"/>
    </location>
</feature>
<feature type="compositionally biased region" description="Low complexity" evidence="9">
    <location>
        <begin position="729"/>
        <end position="753"/>
    </location>
</feature>
<evidence type="ECO:0000256" key="9">
    <source>
        <dbReference type="SAM" id="MobiDB-lite"/>
    </source>
</evidence>
<sequence>MSSPVSPSAPSSLSNPPSSLNDRFDRLALGDAFEGGGKGMGLGIPAFGGLGVPGAGGGAAGGAGVRKQRSQRFTVPTSSSHPSSSSYAPPPVPSLPYLPPPPPVSTQTASSFLPPHTSSSSASDYTTYYSTSHSPTHLTSNSNSDYSLVAPPIPTNLITPEFLQSPTGMSPYPGPSFAQVQQQAQGAGAGMQRAWNGGSVSAVSPVGAGAGEKVFDERGEEIIETAIVIKSIPFACPREQLLAIMASLALPAPFAFNYHYAAEDPTSFRGLAFANFRTPSEASIVRAAMDGLEVMGRKLRAEFKKALKPGEKEAIERTKALKRMRSAQLLAAGANPSSFFGGGGGGQGPPSGWNRREASAPGGYGGGWGGPGGLEHDTEDYGRQIHNGAYSSHGTFGRRDFLPAPPVPPMPSYVPPPPPPELSYSSSSPPTTSADGSDVGTSVSMRMERESSEGGSEEGGKELNMNDPQTLELYSRILLFSSDSFRDELSFSRSLSPHQRRTVHLIATKLGLEHKSLGEEGEARYVVVWKKGTAGPVEQTKKPLRQTVSTAALRRIASRDTVLSNGSLPRSATPSSVAPGSGYTPSFAMPSSQSSGSLLSPTATAAGLRGKKSMPDLRFPSSSSHGSHARQSPTSSSSSRSPSPYSTEVPPPMPSSVSLSANLAAYANGTGYISSSASTPSLAAFGQPGLGGGITRSYSNLRVRGVESDDRFADDLTSPSSSSAYKTIPSFPSSGSASAADGSNASSSFTSPSPRKTREIPSVQSLFAPPHVNGADVSSAPSTPAREREARDLFNGGGGAGPIGGGLEWRRRV</sequence>
<protein>
    <recommendedName>
        <fullName evidence="14">R3H domain-containing protein</fullName>
    </recommendedName>
</protein>
<feature type="region of interest" description="Disordered" evidence="9">
    <location>
        <begin position="710"/>
        <end position="813"/>
    </location>
</feature>
<dbReference type="OrthoDB" id="434258at2759"/>
<evidence type="ECO:0000313" key="12">
    <source>
        <dbReference type="EMBL" id="PRQ75624.1"/>
    </source>
</evidence>
<comment type="caution">
    <text evidence="12">The sequence shown here is derived from an EMBL/GenBank/DDBJ whole genome shotgun (WGS) entry which is preliminary data.</text>
</comment>
<name>A0A2T0ACB9_RHOTO</name>
<evidence type="ECO:0000256" key="2">
    <source>
        <dbReference type="ARBA" id="ARBA00022741"/>
    </source>
</evidence>
<dbReference type="InterPro" id="IPR001374">
    <property type="entry name" value="R3H_dom"/>
</dbReference>
<dbReference type="Pfam" id="PF01424">
    <property type="entry name" value="R3H"/>
    <property type="match status" value="1"/>
</dbReference>
<dbReference type="Gene3D" id="3.30.1370.50">
    <property type="entry name" value="R3H-like domain"/>
    <property type="match status" value="1"/>
</dbReference>
<feature type="region of interest" description="Disordered" evidence="9">
    <location>
        <begin position="159"/>
        <end position="192"/>
    </location>
</feature>
<feature type="compositionally biased region" description="Low complexity" evidence="9">
    <location>
        <begin position="178"/>
        <end position="192"/>
    </location>
</feature>
<keyword evidence="7" id="KW-0539">Nucleus</keyword>
<dbReference type="GO" id="GO:0004386">
    <property type="term" value="F:helicase activity"/>
    <property type="evidence" value="ECO:0007669"/>
    <property type="project" value="UniProtKB-KW"/>
</dbReference>
<accession>A0A2T0ACB9</accession>
<feature type="compositionally biased region" description="Polar residues" evidence="9">
    <location>
        <begin position="561"/>
        <end position="578"/>
    </location>
</feature>
<feature type="compositionally biased region" description="Low complexity" evidence="9">
    <location>
        <begin position="1"/>
        <end position="19"/>
    </location>
</feature>
<dbReference type="GO" id="GO:0005524">
    <property type="term" value="F:ATP binding"/>
    <property type="evidence" value="ECO:0007669"/>
    <property type="project" value="UniProtKB-KW"/>
</dbReference>
<dbReference type="FunFam" id="3.30.1370.50:FF:000002">
    <property type="entry name" value="Immunoglobulin mu DNA-binding protein 2"/>
    <property type="match status" value="1"/>
</dbReference>